<organism evidence="12 13">
    <name type="scientific">Mycobacterium pinniadriaticum</name>
    <dbReference type="NCBI Taxonomy" id="2994102"/>
    <lineage>
        <taxon>Bacteria</taxon>
        <taxon>Bacillati</taxon>
        <taxon>Actinomycetota</taxon>
        <taxon>Actinomycetes</taxon>
        <taxon>Mycobacteriales</taxon>
        <taxon>Mycobacteriaceae</taxon>
        <taxon>Mycobacterium</taxon>
    </lineage>
</organism>
<evidence type="ECO:0000256" key="5">
    <source>
        <dbReference type="ARBA" id="ARBA00022989"/>
    </source>
</evidence>
<dbReference type="Proteomes" id="UP001300745">
    <property type="component" value="Unassembled WGS sequence"/>
</dbReference>
<keyword evidence="4 9" id="KW-0812">Transmembrane</keyword>
<gene>
    <name evidence="12" type="ORF">ORI27_15485</name>
</gene>
<proteinExistence type="inferred from homology"/>
<evidence type="ECO:0000256" key="9">
    <source>
        <dbReference type="RuleBase" id="RU003376"/>
    </source>
</evidence>
<evidence type="ECO:0000256" key="6">
    <source>
        <dbReference type="ARBA" id="ARBA00023136"/>
    </source>
</evidence>
<evidence type="ECO:0000313" key="13">
    <source>
        <dbReference type="Proteomes" id="UP001300745"/>
    </source>
</evidence>
<evidence type="ECO:0000256" key="1">
    <source>
        <dbReference type="ARBA" id="ARBA00004141"/>
    </source>
</evidence>
<dbReference type="PROSITE" id="PS50253">
    <property type="entry name" value="COX3"/>
    <property type="match status" value="1"/>
</dbReference>
<evidence type="ECO:0000256" key="3">
    <source>
        <dbReference type="ARBA" id="ARBA00022347"/>
    </source>
</evidence>
<protein>
    <recommendedName>
        <fullName evidence="3">Probable cytochrome c oxidase subunit 3</fullName>
    </recommendedName>
    <alternativeName>
        <fullName evidence="7">Cytochrome aa3 subunit 3</fullName>
    </alternativeName>
</protein>
<feature type="domain" description="Heme-copper oxidase subunit III family profile" evidence="11">
    <location>
        <begin position="24"/>
        <end position="201"/>
    </location>
</feature>
<keyword evidence="13" id="KW-1185">Reference proteome</keyword>
<reference evidence="12 13" key="1">
    <citation type="submission" date="2022-11" db="EMBL/GenBank/DDBJ databases">
        <title>Mycobacterium sp. nov.</title>
        <authorList>
            <person name="Papic B."/>
            <person name="Spicic S."/>
            <person name="Duvnjak S."/>
        </authorList>
    </citation>
    <scope>NUCLEOTIDE SEQUENCE [LARGE SCALE GENOMIC DNA]</scope>
    <source>
        <strain evidence="12 13">CVI_P4</strain>
    </source>
</reference>
<feature type="transmembrane region" description="Helical" evidence="10">
    <location>
        <begin position="97"/>
        <end position="115"/>
    </location>
</feature>
<keyword evidence="6 10" id="KW-0472">Membrane</keyword>
<feature type="transmembrane region" description="Helical" evidence="10">
    <location>
        <begin position="179"/>
        <end position="200"/>
    </location>
</feature>
<evidence type="ECO:0000313" key="12">
    <source>
        <dbReference type="EMBL" id="MCX2938109.1"/>
    </source>
</evidence>
<feature type="transmembrane region" description="Helical" evidence="10">
    <location>
        <begin position="25"/>
        <end position="45"/>
    </location>
</feature>
<feature type="transmembrane region" description="Helical" evidence="10">
    <location>
        <begin position="135"/>
        <end position="158"/>
    </location>
</feature>
<sequence length="201" mass="22289">MRTIEPETSSDSGSRAPKVPGEPGIWVFIFGDLLLFGYVFGVFLVNRAHDPGVFIESQRSLNVHVGVLYTLLLLTSSLFIVRAMSFIRAGDAVRAPAYVLLAIACGAAFAVIKVVEYSGKVSSGITLKTNNFYLFYFFMTGLHLGHVLLGLVALGVLWRFASRAGTPDFGNKMRYAEGFACFWHMVDQLWLVIFPLLYLLH</sequence>
<comment type="subcellular location">
    <subcellularLocation>
        <location evidence="9">Cell membrane</location>
        <topology evidence="9">Multi-pass membrane protein</topology>
    </subcellularLocation>
    <subcellularLocation>
        <location evidence="1">Membrane</location>
        <topology evidence="1">Multi-pass membrane protein</topology>
    </subcellularLocation>
</comment>
<dbReference type="InterPro" id="IPR035973">
    <property type="entry name" value="Cyt_c_oxidase_su3-like_sf"/>
</dbReference>
<dbReference type="Gene3D" id="1.20.120.80">
    <property type="entry name" value="Cytochrome c oxidase, subunit III, four-helix bundle"/>
    <property type="match status" value="1"/>
</dbReference>
<evidence type="ECO:0000256" key="7">
    <source>
        <dbReference type="ARBA" id="ARBA00031400"/>
    </source>
</evidence>
<comment type="catalytic activity">
    <reaction evidence="8">
        <text>4 Fe(II)-[cytochrome c] + O2 + 8 H(+)(in) = 4 Fe(III)-[cytochrome c] + 2 H2O + 4 H(+)(out)</text>
        <dbReference type="Rhea" id="RHEA:11436"/>
        <dbReference type="Rhea" id="RHEA-COMP:10350"/>
        <dbReference type="Rhea" id="RHEA-COMP:14399"/>
        <dbReference type="ChEBI" id="CHEBI:15377"/>
        <dbReference type="ChEBI" id="CHEBI:15378"/>
        <dbReference type="ChEBI" id="CHEBI:15379"/>
        <dbReference type="ChEBI" id="CHEBI:29033"/>
        <dbReference type="ChEBI" id="CHEBI:29034"/>
        <dbReference type="EC" id="7.1.1.9"/>
    </reaction>
</comment>
<dbReference type="PANTHER" id="PTHR11403:SF6">
    <property type="entry name" value="NITRIC OXIDE REDUCTASE SUBUNIT E"/>
    <property type="match status" value="1"/>
</dbReference>
<dbReference type="EMBL" id="JAPJDO010000012">
    <property type="protein sequence ID" value="MCX2938109.1"/>
    <property type="molecule type" value="Genomic_DNA"/>
</dbReference>
<evidence type="ECO:0000256" key="8">
    <source>
        <dbReference type="ARBA" id="ARBA00047816"/>
    </source>
</evidence>
<evidence type="ECO:0000256" key="2">
    <source>
        <dbReference type="ARBA" id="ARBA00010581"/>
    </source>
</evidence>
<dbReference type="Pfam" id="PF00510">
    <property type="entry name" value="COX3"/>
    <property type="match status" value="1"/>
</dbReference>
<dbReference type="SUPFAM" id="SSF81452">
    <property type="entry name" value="Cytochrome c oxidase subunit III-like"/>
    <property type="match status" value="1"/>
</dbReference>
<name>A0ABT3SG42_9MYCO</name>
<evidence type="ECO:0000256" key="10">
    <source>
        <dbReference type="SAM" id="Phobius"/>
    </source>
</evidence>
<dbReference type="InterPro" id="IPR013833">
    <property type="entry name" value="Cyt_c_oxidase_su3_a-hlx"/>
</dbReference>
<dbReference type="InterPro" id="IPR000298">
    <property type="entry name" value="Cyt_c_oxidase-like_su3"/>
</dbReference>
<accession>A0ABT3SG42</accession>
<dbReference type="InterPro" id="IPR024791">
    <property type="entry name" value="Cyt_c/ubiquinol_Oxase_su3"/>
</dbReference>
<evidence type="ECO:0000256" key="4">
    <source>
        <dbReference type="ARBA" id="ARBA00022692"/>
    </source>
</evidence>
<keyword evidence="5 10" id="KW-1133">Transmembrane helix</keyword>
<comment type="caution">
    <text evidence="12">The sequence shown here is derived from an EMBL/GenBank/DDBJ whole genome shotgun (WGS) entry which is preliminary data.</text>
</comment>
<dbReference type="PANTHER" id="PTHR11403">
    <property type="entry name" value="CYTOCHROME C OXIDASE SUBUNIT III"/>
    <property type="match status" value="1"/>
</dbReference>
<dbReference type="RefSeq" id="WP_265997965.1">
    <property type="nucleotide sequence ID" value="NZ_JAPJDN010000012.1"/>
</dbReference>
<feature type="transmembrane region" description="Helical" evidence="10">
    <location>
        <begin position="65"/>
        <end position="85"/>
    </location>
</feature>
<comment type="similarity">
    <text evidence="2 9">Belongs to the cytochrome c oxidase subunit 3 family.</text>
</comment>
<evidence type="ECO:0000259" key="11">
    <source>
        <dbReference type="PROSITE" id="PS50253"/>
    </source>
</evidence>